<dbReference type="InterPro" id="IPR001119">
    <property type="entry name" value="SLH_dom"/>
</dbReference>
<evidence type="ECO:0000313" key="5">
    <source>
        <dbReference type="EMBL" id="MBC5716425.1"/>
    </source>
</evidence>
<dbReference type="AlphaFoldDB" id="A0A8J6IXG3"/>
<dbReference type="Pfam" id="PF00395">
    <property type="entry name" value="SLH"/>
    <property type="match status" value="2"/>
</dbReference>
<comment type="caution">
    <text evidence="5">The sequence shown here is derived from an EMBL/GenBank/DDBJ whole genome shotgun (WGS) entry which is preliminary data.</text>
</comment>
<reference evidence="5" key="1">
    <citation type="submission" date="2020-08" db="EMBL/GenBank/DDBJ databases">
        <title>Genome public.</title>
        <authorList>
            <person name="Liu C."/>
            <person name="Sun Q."/>
        </authorList>
    </citation>
    <scope>NUCLEOTIDE SEQUENCE</scope>
    <source>
        <strain evidence="5">BX5</strain>
    </source>
</reference>
<feature type="compositionally biased region" description="Polar residues" evidence="2">
    <location>
        <begin position="797"/>
        <end position="813"/>
    </location>
</feature>
<feature type="signal peptide" evidence="3">
    <location>
        <begin position="1"/>
        <end position="26"/>
    </location>
</feature>
<feature type="compositionally biased region" description="Basic and acidic residues" evidence="2">
    <location>
        <begin position="746"/>
        <end position="770"/>
    </location>
</feature>
<feature type="compositionally biased region" description="Low complexity" evidence="2">
    <location>
        <begin position="734"/>
        <end position="745"/>
    </location>
</feature>
<dbReference type="Gene3D" id="3.40.390.10">
    <property type="entry name" value="Collagenase (Catalytic Domain)"/>
    <property type="match status" value="1"/>
</dbReference>
<dbReference type="Proteomes" id="UP000602260">
    <property type="component" value="Unassembled WGS sequence"/>
</dbReference>
<evidence type="ECO:0000313" key="6">
    <source>
        <dbReference type="Proteomes" id="UP000602260"/>
    </source>
</evidence>
<feature type="domain" description="SLH" evidence="4">
    <location>
        <begin position="910"/>
        <end position="973"/>
    </location>
</feature>
<feature type="compositionally biased region" description="Gly residues" evidence="2">
    <location>
        <begin position="715"/>
        <end position="733"/>
    </location>
</feature>
<dbReference type="Pfam" id="PF09471">
    <property type="entry name" value="Peptidase_M64"/>
    <property type="match status" value="1"/>
</dbReference>
<evidence type="ECO:0000259" key="4">
    <source>
        <dbReference type="PROSITE" id="PS51272"/>
    </source>
</evidence>
<dbReference type="InterPro" id="IPR024079">
    <property type="entry name" value="MetalloPept_cat_dom_sf"/>
</dbReference>
<proteinExistence type="predicted"/>
<sequence>MMRKRIAAWALTACMALTLLPLHAAAAPLSGPTATETVLPAQVTAAAEEGAADAFEAAGLPVYTLQKMGNDRENLVLLLLGDGYTQDQQQQFLQEARVQLGRLMSLEPYSRLAHRINVYAVPAVSNEAGLSSENSKLDTYFSLTTLHGTKSIGFRHDMDGEAKVNAIRADLEQRCLDEGAFVDNIHMFVNTGVSVGSASGIYSFSSGRAKDYAMAHELSHSVGKLGDEYGSSTKFPNVSGTDNIKWEKMMGYRSIIAQTGNAGGVLIPTAFKCNMYQSDQPFCEVCRLALVRRMFATGKIQNGMDLYVADPEVTTEHKPHVDSEPYRVTQENLMKKAKDIHDLSLRTVIQNLSDRERTVKLVLGVVKADGEPREPLKEEVFTVPALTKNGNMEDACIYPTLVFDPIQGMDFEPGDKLVGEVRDAESREVLATYQEPAYDTYHVDYLLEDGQSIPNTSTTQLLLPKGCSAEFIQEWLPQRVGGHDFVRMERDGLALRLFYRQTAQIAPPEKPKLEGTVTIIGTPKYNQPLTATVTDLTPAGAELTYQWYHDDERILGASKETYTPTAEDIGKSVHVAVSAEKCTGVLKSEEVTVAKADAFKMADYDCQMYYPITEVQEITAYNFVPADQVQDAVIKDGVRDMVDPDHIISTEDFTSTTFKLADGLTPADAGKTASWKVIITSTTHGDTTGTITVKITAKDAPVVPKPEPKPEPSQPGGGGSGGGGGSAGGGGSSSGKPSTSTGKTETATKPDGTKVETVTKPDGTKVETATKPDGTTVKTETMKDGSSVTETKAADGSTGTVKTDKNGQTTAETKVSEKAVEDAKKNGEAVKAPVQVEATRDSNTAPVVKVELPRSSGDTKVEIPVSNVKPGTVAVLVHPDGTEEILKNSVPTEDGIRLTVDGNATVKIVDNAKDFIDTRDHWAKDAIDFVSARGLVSGMNDSTYAPDNATTRAQLWTILARQNDADLSGGGSWYEKAQTWAKANGISDGTAPEGTINRAQMVTMLYRAAGSPAVEGASAFTDISADSYYAKAAAWAAKKGITAGVGNGRFEPNGTCTRGQIATFLYRYMK</sequence>
<dbReference type="RefSeq" id="WP_186877872.1">
    <property type="nucleotide sequence ID" value="NZ_JACOPN010000002.1"/>
</dbReference>
<dbReference type="InterPro" id="IPR019026">
    <property type="entry name" value="Peptidase_M64_IgA"/>
</dbReference>
<dbReference type="GO" id="GO:0008237">
    <property type="term" value="F:metallopeptidase activity"/>
    <property type="evidence" value="ECO:0007669"/>
    <property type="project" value="InterPro"/>
</dbReference>
<evidence type="ECO:0000256" key="2">
    <source>
        <dbReference type="SAM" id="MobiDB-lite"/>
    </source>
</evidence>
<feature type="chain" id="PRO_5035251047" evidence="3">
    <location>
        <begin position="27"/>
        <end position="1070"/>
    </location>
</feature>
<evidence type="ECO:0000256" key="1">
    <source>
        <dbReference type="ARBA" id="ARBA00022737"/>
    </source>
</evidence>
<name>A0A8J6IXG3_9FIRM</name>
<protein>
    <submittedName>
        <fullName evidence="5">S-layer homology domain-containing protein</fullName>
    </submittedName>
</protein>
<organism evidence="5 6">
    <name type="scientific">Flintibacter faecis</name>
    <dbReference type="NCBI Taxonomy" id="2763047"/>
    <lineage>
        <taxon>Bacteria</taxon>
        <taxon>Bacillati</taxon>
        <taxon>Bacillota</taxon>
        <taxon>Clostridia</taxon>
        <taxon>Eubacteriales</taxon>
        <taxon>Flintibacter</taxon>
    </lineage>
</organism>
<keyword evidence="6" id="KW-1185">Reference proteome</keyword>
<gene>
    <name evidence="5" type="ORF">H8S55_03660</name>
</gene>
<dbReference type="PROSITE" id="PS51272">
    <property type="entry name" value="SLH"/>
    <property type="match status" value="2"/>
</dbReference>
<feature type="compositionally biased region" description="Polar residues" evidence="2">
    <location>
        <begin position="776"/>
        <end position="790"/>
    </location>
</feature>
<feature type="domain" description="SLH" evidence="4">
    <location>
        <begin position="1016"/>
        <end position="1070"/>
    </location>
</feature>
<dbReference type="EMBL" id="JACOPN010000002">
    <property type="protein sequence ID" value="MBC5716425.1"/>
    <property type="molecule type" value="Genomic_DNA"/>
</dbReference>
<keyword evidence="1" id="KW-0677">Repeat</keyword>
<evidence type="ECO:0000256" key="3">
    <source>
        <dbReference type="SAM" id="SignalP"/>
    </source>
</evidence>
<dbReference type="Gene3D" id="2.60.40.2700">
    <property type="match status" value="1"/>
</dbReference>
<feature type="region of interest" description="Disordered" evidence="2">
    <location>
        <begin position="697"/>
        <end position="818"/>
    </location>
</feature>
<keyword evidence="3" id="KW-0732">Signal</keyword>
<accession>A0A8J6IXG3</accession>